<dbReference type="GeneID" id="20702348"/>
<dbReference type="SMART" id="SM00298">
    <property type="entry name" value="CHROMO"/>
    <property type="match status" value="1"/>
</dbReference>
<dbReference type="InParanoid" id="G2WSW2"/>
<reference evidence="4 5" key="1">
    <citation type="submission" date="2008-03" db="EMBL/GenBank/DDBJ databases">
        <title>The Genome Sequence of Verticillium dahliae VdLs.17.</title>
        <authorList>
            <consortium name="The Broad Institute Genome Sequencing Platform"/>
            <person name="Ma L.-J.J."/>
            <person name="Klosterman S.J."/>
            <person name="Subbarao K."/>
            <person name="Dobinson K."/>
            <person name="Veronese P."/>
            <person name="Kang S."/>
            <person name="Gold S.E."/>
            <person name="Young S."/>
            <person name="Jaffe D."/>
            <person name="Gnerre S."/>
            <person name="Berlin A."/>
            <person name="Heiman D."/>
            <person name="Hepburn T."/>
            <person name="Sykes S."/>
            <person name="Alvarado L."/>
            <person name="Kodira C.D."/>
            <person name="Lander E."/>
            <person name="Galagan J."/>
            <person name="Nusbaum C."/>
            <person name="Birren B."/>
        </authorList>
    </citation>
    <scope>NUCLEOTIDE SEQUENCE [LARGE SCALE GENOMIC DNA]</scope>
    <source>
        <strain evidence="5">VdLs.17 / ATCC MYA-4575 / FGSC 10137</strain>
    </source>
</reference>
<feature type="region of interest" description="Disordered" evidence="2">
    <location>
        <begin position="127"/>
        <end position="291"/>
    </location>
</feature>
<feature type="region of interest" description="Disordered" evidence="2">
    <location>
        <begin position="403"/>
        <end position="482"/>
    </location>
</feature>
<dbReference type="Gene3D" id="2.40.50.40">
    <property type="match status" value="1"/>
</dbReference>
<name>G2WSW2_VERDV</name>
<feature type="compositionally biased region" description="Polar residues" evidence="2">
    <location>
        <begin position="364"/>
        <end position="374"/>
    </location>
</feature>
<feature type="region of interest" description="Disordered" evidence="2">
    <location>
        <begin position="1335"/>
        <end position="1363"/>
    </location>
</feature>
<evidence type="ECO:0000313" key="5">
    <source>
        <dbReference type="Proteomes" id="UP000001611"/>
    </source>
</evidence>
<dbReference type="Pfam" id="PF00385">
    <property type="entry name" value="Chromo"/>
    <property type="match status" value="1"/>
</dbReference>
<dbReference type="EMBL" id="DS572696">
    <property type="protein sequence ID" value="EGY17203.1"/>
    <property type="molecule type" value="Genomic_DNA"/>
</dbReference>
<feature type="region of interest" description="Disordered" evidence="2">
    <location>
        <begin position="364"/>
        <end position="391"/>
    </location>
</feature>
<feature type="domain" description="Chromo" evidence="3">
    <location>
        <begin position="48"/>
        <end position="86"/>
    </location>
</feature>
<feature type="compositionally biased region" description="Acidic residues" evidence="2">
    <location>
        <begin position="150"/>
        <end position="172"/>
    </location>
</feature>
<dbReference type="InterPro" id="IPR023780">
    <property type="entry name" value="Chromo_domain"/>
</dbReference>
<feature type="region of interest" description="Disordered" evidence="2">
    <location>
        <begin position="991"/>
        <end position="1010"/>
    </location>
</feature>
<feature type="compositionally biased region" description="Polar residues" evidence="2">
    <location>
        <begin position="234"/>
        <end position="271"/>
    </location>
</feature>
<feature type="compositionally biased region" description="Polar residues" evidence="2">
    <location>
        <begin position="31"/>
        <end position="45"/>
    </location>
</feature>
<accession>G2WSW2</accession>
<evidence type="ECO:0000256" key="1">
    <source>
        <dbReference type="ARBA" id="ARBA00011353"/>
    </source>
</evidence>
<keyword evidence="5" id="KW-1185">Reference proteome</keyword>
<feature type="compositionally biased region" description="Low complexity" evidence="2">
    <location>
        <begin position="1350"/>
        <end position="1363"/>
    </location>
</feature>
<dbReference type="OMA" id="IIWDPLA"/>
<dbReference type="InterPro" id="IPR000953">
    <property type="entry name" value="Chromo/chromo_shadow_dom"/>
</dbReference>
<dbReference type="OrthoDB" id="436852at2759"/>
<dbReference type="PROSITE" id="PS50013">
    <property type="entry name" value="CHROMO_2"/>
    <property type="match status" value="1"/>
</dbReference>
<dbReference type="GO" id="GO:0006338">
    <property type="term" value="P:chromatin remodeling"/>
    <property type="evidence" value="ECO:0007669"/>
    <property type="project" value="UniProtKB-ARBA"/>
</dbReference>
<dbReference type="KEGG" id="vda:VDAG_00885"/>
<dbReference type="SUPFAM" id="SSF54160">
    <property type="entry name" value="Chromo domain-like"/>
    <property type="match status" value="1"/>
</dbReference>
<dbReference type="STRING" id="498257.G2WSW2"/>
<feature type="compositionally biased region" description="Low complexity" evidence="2">
    <location>
        <begin position="991"/>
        <end position="1003"/>
    </location>
</feature>
<feature type="region of interest" description="Disordered" evidence="2">
    <location>
        <begin position="1"/>
        <end position="45"/>
    </location>
</feature>
<feature type="compositionally biased region" description="Basic and acidic residues" evidence="2">
    <location>
        <begin position="209"/>
        <end position="221"/>
    </location>
</feature>
<dbReference type="Proteomes" id="UP000001611">
    <property type="component" value="Chromosome 1"/>
</dbReference>
<evidence type="ECO:0000256" key="2">
    <source>
        <dbReference type="SAM" id="MobiDB-lite"/>
    </source>
</evidence>
<organism evidence="4 5">
    <name type="scientific">Verticillium dahliae (strain VdLs.17 / ATCC MYA-4575 / FGSC 10137)</name>
    <name type="common">Verticillium wilt</name>
    <dbReference type="NCBI Taxonomy" id="498257"/>
    <lineage>
        <taxon>Eukaryota</taxon>
        <taxon>Fungi</taxon>
        <taxon>Dikarya</taxon>
        <taxon>Ascomycota</taxon>
        <taxon>Pezizomycotina</taxon>
        <taxon>Sordariomycetes</taxon>
        <taxon>Hypocreomycetidae</taxon>
        <taxon>Glomerellales</taxon>
        <taxon>Plectosphaerellaceae</taxon>
        <taxon>Verticillium</taxon>
    </lineage>
</organism>
<feature type="compositionally biased region" description="Basic and acidic residues" evidence="2">
    <location>
        <begin position="275"/>
        <end position="291"/>
    </location>
</feature>
<feature type="compositionally biased region" description="Basic residues" evidence="2">
    <location>
        <begin position="132"/>
        <end position="143"/>
    </location>
</feature>
<dbReference type="RefSeq" id="XP_009648066.1">
    <property type="nucleotide sequence ID" value="XM_009649771.1"/>
</dbReference>
<gene>
    <name evidence="4" type="ORF">VDAG_00885</name>
</gene>
<dbReference type="eggNOG" id="ENOG502STGS">
    <property type="taxonomic scope" value="Eukaryota"/>
</dbReference>
<dbReference type="InterPro" id="IPR016197">
    <property type="entry name" value="Chromo-like_dom_sf"/>
</dbReference>
<dbReference type="HOGENOM" id="CLU_002208_0_0_1"/>
<comment type="subunit">
    <text evidence="1">Component of the NuA4 histone acetyltransferase complex.</text>
</comment>
<proteinExistence type="predicted"/>
<protein>
    <recommendedName>
        <fullName evidence="3">Chromo domain-containing protein</fullName>
    </recommendedName>
</protein>
<sequence length="1363" mass="152734">MPTAAANRTMGRGSNAASASPTTADDELSDNESINSTIVSHPDSDTQWNFERVLSEAPNEDGDPWYLIQWTGYDKDEWTWEPETNITTVGLQEWAEMKAKIDRGEAEPFDIEAWVVEAAAMKEAKQAAQLERHRKRNLKRKRQGMPMNLYDDEQEQDYDTSDAEVGGDDDFNDVIPPPRQTGASEPQPRPRAQPNIGGPYSDLKPKRKAPAEKAAHQDRPAPPKKTSTRREPTVPTSTGYQGTARKASSSARSMPSHNPFTTASRTANKTNPAHPEPDMKKARRSAGEKTTCRTATGNVFISGKKVQTRPKFTDAMVDPTKEARLFHNYQTTRKAELKIRDIADKAPGNIRQLGLFNISTGVAETHTPNASGSGKTPVEASPVQERRSSLEVTKLSLKKLTYSEGFDNDKPQGERLRKKSRSVHFTGETPSSEHLKPGFSHNPKDSSSVSEHEASDSNDGELFVGGPSRGLPLRPSNTLATDSTPKKILLRDALSRNRTQTVRKRIILGPADSQEVDVVFDDVPRTEEPWVRQFIDTNPLVFDRIFTAKDFESQCKQSLSAGVLVHGTLRSDDQTTNLESAADYLRSGSFGILYSNTSFCAIAYPSQCENWKACFPGAESKTSPGAMMRYTVFKPDFPAAQPLIVTGGVLLKAVASNRVNIMRTMFGFNYDELLPVRSLREPHRHNFFLAFPPNKDLMLNSVAAWLTEANPDCQLFSTQRAGDWRAFADLERKQSGTIILHEAVTPLIRLFPGIGSLLHDMKNAAYSIWELGEAMQVHPPMPSIDEQSSKPGQIRLTRLLPHGSAVLLTPSFFLTQPLQATSLLSWYSKRIATPMFHVTLVVSESIVDFLQDLAHEKTSQRETLFSRQPRHSSLEALELQAKQQGITQEDCAARREALSIVLDLIGSAKGQLMDEVQEPFIYVNDCIDANDEQSLGNWFGYWSLTKLDSYRKFHILGSHENDYSRSSRDIRIPRYAARTTGDPELALAQAGETQAAAQVPPAQDDSGARSQILGRAGGEDFAQHLSSYQFAHVRGFMKLYSYCVSWFNDSFQMADHFGDTTCRFETYRNWFSFTNPFAKPRGYNTYVAFFYTIEGPWDPAAYAKDRLPERHPWIGIWRIVNPHQQPFRATELLIWDIAAPQRVASDRSVHVGSLLPAQKALVDFVKENSAEKNPSMAFQRVWLGGFDPPRLERTTVLDKTLEMLEIMLSDAKQWLPAPEHVLPVRGWRKVNMQHEAPATDLVEQQGKVEDDSPEKMVFHAPRGNGLQGGIGQSKCGNVLFQEVSKFRQTDKTRKHMPYRFPPTMEWYTRQKAEGRHYEHINVDSWEGMFARMGIPSAGGKPTHHRETYEAESSSASAQTTPSH</sequence>
<evidence type="ECO:0000313" key="4">
    <source>
        <dbReference type="EMBL" id="EGY17203.1"/>
    </source>
</evidence>
<evidence type="ECO:0000259" key="3">
    <source>
        <dbReference type="PROSITE" id="PS50013"/>
    </source>
</evidence>